<dbReference type="RefSeq" id="WP_163608556.1">
    <property type="nucleotide sequence ID" value="NZ_JAABOO010000004.1"/>
</dbReference>
<comment type="caution">
    <text evidence="1">The sequence shown here is derived from an EMBL/GenBank/DDBJ whole genome shotgun (WGS) entry which is preliminary data.</text>
</comment>
<proteinExistence type="predicted"/>
<keyword evidence="2" id="KW-1185">Reference proteome</keyword>
<organism evidence="1 2">
    <name type="scientific">Leptobacterium flavescens</name>
    <dbReference type="NCBI Taxonomy" id="472055"/>
    <lineage>
        <taxon>Bacteria</taxon>
        <taxon>Pseudomonadati</taxon>
        <taxon>Bacteroidota</taxon>
        <taxon>Flavobacteriia</taxon>
        <taxon>Flavobacteriales</taxon>
        <taxon>Flavobacteriaceae</taxon>
        <taxon>Leptobacterium</taxon>
    </lineage>
</organism>
<reference evidence="1 2" key="1">
    <citation type="submission" date="2020-01" db="EMBL/GenBank/DDBJ databases">
        <title>Leptobacterium flavescens.</title>
        <authorList>
            <person name="Wang G."/>
        </authorList>
    </citation>
    <scope>NUCLEOTIDE SEQUENCE [LARGE SCALE GENOMIC DNA]</scope>
    <source>
        <strain evidence="1 2">KCTC 22160</strain>
    </source>
</reference>
<gene>
    <name evidence="1" type="ORF">GWK08_17560</name>
</gene>
<dbReference type="Proteomes" id="UP000468581">
    <property type="component" value="Unassembled WGS sequence"/>
</dbReference>
<dbReference type="EMBL" id="JAABOO010000004">
    <property type="protein sequence ID" value="NER15268.1"/>
    <property type="molecule type" value="Genomic_DNA"/>
</dbReference>
<accession>A0A6P0UTD2</accession>
<name>A0A6P0UTD2_9FLAO</name>
<protein>
    <submittedName>
        <fullName evidence="1">Uncharacterized protein</fullName>
    </submittedName>
</protein>
<dbReference type="AlphaFoldDB" id="A0A6P0UTD2"/>
<evidence type="ECO:0000313" key="1">
    <source>
        <dbReference type="EMBL" id="NER15268.1"/>
    </source>
</evidence>
<sequence>MILIEQIPHYHLENVKTAFKDQGLDFEEHLPECSLEVDIRTGQHYIKYHLLLICIYRLNYWFWHAMPWKHSDTMEAGLA</sequence>
<evidence type="ECO:0000313" key="2">
    <source>
        <dbReference type="Proteomes" id="UP000468581"/>
    </source>
</evidence>